<name>A0ABT7HDA0_9GAMM</name>
<dbReference type="Pfam" id="PF26363">
    <property type="entry name" value="Phospholipase-like"/>
    <property type="match status" value="1"/>
</dbReference>
<dbReference type="SMART" id="SM00736">
    <property type="entry name" value="CADG"/>
    <property type="match status" value="2"/>
</dbReference>
<keyword evidence="2" id="KW-0964">Secreted</keyword>
<keyword evidence="3" id="KW-0106">Calcium</keyword>
<feature type="region of interest" description="Disordered" evidence="4">
    <location>
        <begin position="1030"/>
        <end position="1055"/>
    </location>
</feature>
<protein>
    <submittedName>
        <fullName evidence="6">Calcium-binding protein</fullName>
    </submittedName>
</protein>
<dbReference type="PANTHER" id="PTHR38340">
    <property type="entry name" value="S-LAYER PROTEIN"/>
    <property type="match status" value="1"/>
</dbReference>
<dbReference type="PROSITE" id="PS00330">
    <property type="entry name" value="HEMOLYSIN_CALCIUM"/>
    <property type="match status" value="20"/>
</dbReference>
<evidence type="ECO:0000313" key="6">
    <source>
        <dbReference type="EMBL" id="MDK9557902.1"/>
    </source>
</evidence>
<feature type="region of interest" description="Disordered" evidence="4">
    <location>
        <begin position="749"/>
        <end position="784"/>
    </location>
</feature>
<reference evidence="6 7" key="1">
    <citation type="submission" date="2023-05" db="EMBL/GenBank/DDBJ databases">
        <title>Marinobacter albus sp. nov., a marine bacterium isolated from sand in a coastal intertidal zone of huludao.</title>
        <authorList>
            <person name="Deng T."/>
        </authorList>
    </citation>
    <scope>NUCLEOTIDE SEQUENCE [LARGE SCALE GENOMIC DNA]</scope>
    <source>
        <strain evidence="6 7">M216</strain>
    </source>
</reference>
<feature type="region of interest" description="Disordered" evidence="4">
    <location>
        <begin position="642"/>
        <end position="668"/>
    </location>
</feature>
<dbReference type="Pfam" id="PF06594">
    <property type="entry name" value="HCBP_related"/>
    <property type="match status" value="5"/>
</dbReference>
<feature type="domain" description="Dystroglycan-type cadherin-like" evidence="5">
    <location>
        <begin position="2275"/>
        <end position="2375"/>
    </location>
</feature>
<organism evidence="6 7">
    <name type="scientific">Marinobacter albus</name>
    <dbReference type="NCBI Taxonomy" id="3030833"/>
    <lineage>
        <taxon>Bacteria</taxon>
        <taxon>Pseudomonadati</taxon>
        <taxon>Pseudomonadota</taxon>
        <taxon>Gammaproteobacteria</taxon>
        <taxon>Pseudomonadales</taxon>
        <taxon>Marinobacteraceae</taxon>
        <taxon>Marinobacter</taxon>
    </lineage>
</organism>
<dbReference type="InterPro" id="IPR006644">
    <property type="entry name" value="Cadg"/>
</dbReference>
<dbReference type="Gene3D" id="3.40.50.1820">
    <property type="entry name" value="alpha/beta hydrolase"/>
    <property type="match status" value="1"/>
</dbReference>
<dbReference type="SUPFAM" id="SSF53474">
    <property type="entry name" value="alpha/beta-Hydrolases"/>
    <property type="match status" value="1"/>
</dbReference>
<dbReference type="InterPro" id="IPR013783">
    <property type="entry name" value="Ig-like_fold"/>
</dbReference>
<dbReference type="Pfam" id="PF00353">
    <property type="entry name" value="HemolysinCabind"/>
    <property type="match status" value="19"/>
</dbReference>
<dbReference type="PRINTS" id="PR00313">
    <property type="entry name" value="CABNDNGRPT"/>
</dbReference>
<dbReference type="InterPro" id="IPR050557">
    <property type="entry name" value="RTX_toxin/Mannuronan_C5-epim"/>
</dbReference>
<feature type="domain" description="Dystroglycan-type cadherin-like" evidence="5">
    <location>
        <begin position="2167"/>
        <end position="2274"/>
    </location>
</feature>
<keyword evidence="7" id="KW-1185">Reference proteome</keyword>
<dbReference type="InterPro" id="IPR010566">
    <property type="entry name" value="Haemolys_ca-bd"/>
</dbReference>
<proteinExistence type="predicted"/>
<dbReference type="EMBL" id="JASSQD010000001">
    <property type="protein sequence ID" value="MDK9557902.1"/>
    <property type="molecule type" value="Genomic_DNA"/>
</dbReference>
<evidence type="ECO:0000256" key="4">
    <source>
        <dbReference type="SAM" id="MobiDB-lite"/>
    </source>
</evidence>
<dbReference type="Gene3D" id="2.60.40.10">
    <property type="entry name" value="Immunoglobulins"/>
    <property type="match status" value="2"/>
</dbReference>
<accession>A0ABT7HDA0</accession>
<dbReference type="PANTHER" id="PTHR38340:SF1">
    <property type="entry name" value="S-LAYER PROTEIN"/>
    <property type="match status" value="1"/>
</dbReference>
<dbReference type="Gene3D" id="2.150.10.10">
    <property type="entry name" value="Serralysin-like metalloprotease, C-terminal"/>
    <property type="match status" value="12"/>
</dbReference>
<dbReference type="SUPFAM" id="SSF49313">
    <property type="entry name" value="Cadherin-like"/>
    <property type="match status" value="2"/>
</dbReference>
<feature type="region of interest" description="Disordered" evidence="4">
    <location>
        <begin position="1069"/>
        <end position="1091"/>
    </location>
</feature>
<evidence type="ECO:0000256" key="1">
    <source>
        <dbReference type="ARBA" id="ARBA00004613"/>
    </source>
</evidence>
<dbReference type="InterPro" id="IPR001343">
    <property type="entry name" value="Hemolysn_Ca-bd"/>
</dbReference>
<comment type="caution">
    <text evidence="6">The sequence shown here is derived from an EMBL/GenBank/DDBJ whole genome shotgun (WGS) entry which is preliminary data.</text>
</comment>
<comment type="subcellular location">
    <subcellularLocation>
        <location evidence="1">Secreted</location>
    </subcellularLocation>
</comment>
<dbReference type="Proteomes" id="UP001223547">
    <property type="component" value="Unassembled WGS sequence"/>
</dbReference>
<evidence type="ECO:0000259" key="5">
    <source>
        <dbReference type="SMART" id="SM00736"/>
    </source>
</evidence>
<sequence length="2875" mass="302326">MSEQIESVYQGALLADAAYIDFGDIWKDEGREPETQGYGQIPDTEYALDEFLKRGFTEAQFDLFRERYHIVDHVQSNISGLSATLFIDTDNGNKPILAFRGTETTLKGGPADLVNDFMLSFGIGMQTPAQDSVMQQWLDAGHFGEESLTVVGHSLGGHLSLQAAASYDEYITDVITFNGAGLNPLEHLLTSGGIDESKLTRVVAEPGFEFTANEVYFQQYGDSQHRLFIQKQSLINNYETFSGLAIDNHSMVHLVDTLSVMRLFGALDPSASVGSIDAVLWRAHDRVIESIIEVKEGDLSQNGESDLSSPDSAAISLNTVIKHLAFQLGVKVQAGIDAEGNTVYREVEGVNDAPLLYEPLGSIGDGFSILPLDSLDLAHIAAYEDSKRATAIRYALLEGASFAIGVPDDYEEGIFAPDTESYQFGEHPAGFWEDRADYYQYLMVRNANDLNDNDAVGEGDFVYADQGLSSKRDANDQPRENVLLHGDEVTSITWWDRVIIDDTATHDMVIFGGNETDQELSGGLKNDRIYGLGGDDTLAGGEGNDHLVGGAGEDTYRYRTGDGADKIFDDIGRLEINGEIVSSIDPIDGQPDAYTDGNHLFYVFPDSMIVLVNGSAEDRIQIFDSSQLSNFTNLVASTADTASVPPSEAPTLESFGLSVTEPTTNDDVGESIDIGTGHDVVIPTDGDTVSTWQPYHSGPTLGSTAPIIYDAALFDASLFEAGVNPAWNFVGGTGNDRLTGAMNDDVLLGQQGDDIASGGVGRDSLYGEEGSDRLSGGDGEDHLMGNHTEILVDMETGNELDQSMGELAGDSDYLDGGEGNDWLTAGSGSDVLRGRAGDDELYGGAGSDLVSGGEGADLVLGDSAGAIVTYTLTEDRRIETGRLTEPDVRYTLLKHITNVDPTGNYDDTIEGGAGNDVLIGEVGDDHISGGTGDDWIEGDKLNNPGRFGGSSGKGKHDGFLDTAGNWVDVAEDDFAALDGAWHGDDTLFGGAGNDSIAGNGGHDTLYGGIGEDLLIGDDASLAPSFHGDDKLFGGSGNDELQGGSGQDRLEGGGDDDVLFGQAGDDILSGDSGTDELLGGEGNDLLDGGRGNDSLWGGAGDDRYVFEEGDGADALEDDEGNTYLRVAGSTSALSAYQNGNLMVLRYGAAGGTITFSTASFQAIADITTDDGASQSLSIATNNALISGTAGRDCITGGNRANALHGGGGNDALHGGSNNDQLFGDSGNDVLQGGEGDDWLEGGEGSDTYRFELGGGHDHIDAHDTTEGRSEILLLGAGITAEMVGFSRERDDLVVAIGDGTDRINIYNFFNSNDPTYRISSLRLDDGTEWTTADLLDQFPDTAPTPEGTIYGRAIADVINGTSNDDVILGLEGRDTLSGLEGNDTLNGGGFNDDLMGDDGNDILVGGLGQDRLYGGAGNDIYRYSFGDGSDEIYNGSYTAQFDTLEFAPGIVPDQIHAYRSGNDLFLDIGDSGDRIKIASHFGEGGYGQPIHRILFMEDGSEWDASRIRQESLVGSDSWDNLEGFSSDDTIDGQAGHDFIDGLGGDDTLIGGAGDDQLRGSEGNDTYRFSLGGGDDIIDNRDTSGGFDTVLFDESVLPTDLKLQRDPGYPADDLVIRNIKSGENIIVTEHFGGPETAIDSIQFSDGTTWDLAMIMNMVNETTELDDKVYFDSEADIVFGLAGDDLIAGGAGEDTLYGDGGSDELLGEEDNDFLFGGKGDDRLEGGSGNDTLTGGHGNDRLEGGDGSDIYRYAIGDGQDVIDNSYSTDGENVLEFGEGIAASDVSLRRKGSDLLVNLPGAGDGIRVDSHFFMSAWAIDEIRFDDGTVWNSEEINAGVLLPTDGSDELHGGQLSDAIQGLAGDDQIFGNDGDDSLDGGSGADRIYGGHGDDIIRTGSGRDEVSLGQGSDQVFFDITQGSLKLSNVAEDMATDQLVIEGVSSTEALHFYQENNNLVAVVDGSYRPSLKIRNQFTSAGPSVDQIFVNGEVAETTPAGVFINLANSSASDLSWLEYCSARPSDHNSPHYVSYTDGSREVGATDGNDLVIASSNGSRLYGYAGDDILFGGSGDDRLVGAGGNDSYYLDADGGSDYVADSEGVDTLVLGKGIALTDLDIVSAGSASSIRQTLFLGEDQKVEFGTSDSIEWVEFADGSRLAWPDVKANIESRNQSPDVVSPVSDQDLLEDTNWSFEIPLSSFRDQDSHDVLTYSASMADGSSLPGGLEFFSNESGIGPNQPTLSWSPANEDVGTYLIRVTATDSHGASVSSVFELAVVNVNDAPVVQEELQDMSATAGQAIDFNISADSFIDEDLGDRLTYSARLAGGSSLPEWLVFDSSSGYFTGVPASDGAETLDIMVTATDLAGANASSTFTLTVNGPDEGHDSAGGADSSPSEPEPGLGGDDQIQGDGRKEILIGGSGNDELSGNGGDDLLLGGLGNDSYVYTNGQDVVDESGGTDILRFSGGITFTQVASGLMKSGDDLILRIDGGPDQVTVKDFFIGGDAIVETLEFETGGQITSGQIYGAFGLSEPTPVAGWSETMSGTSIDDSDLIGTQHADYIQGFNGNDVLDGQGAADRLVGGNGNDTLSGGTGNDLLLGGRGNDTYLFSKGEGQDTINNTGGGYDILRFEDITFSEVASGLMKYGDNLVLQASGGSDTVTLENFFLGGDNAIDRIEFGPGGEITADQVFGAFGLINPDPQGSPDYQGLPDERGFGSVTAGTAGGEVILASSDADFIDAGAGDDSIYGNLGNDYLLGGEGADTYHFGVGDGVDTINNLSNSSDPDNLRFSGIDESELWFSRQGEDLVADVLGTDDRVKVQGWYSGSALKIDSLATDDAVISASQLEQLVSAMAAFGATSGGEITLTPEEETQAQAVIASSWQSAA</sequence>
<dbReference type="InterPro" id="IPR018511">
    <property type="entry name" value="Hemolysin-typ_Ca-bd_CS"/>
</dbReference>
<evidence type="ECO:0000256" key="3">
    <source>
        <dbReference type="ARBA" id="ARBA00022837"/>
    </source>
</evidence>
<evidence type="ECO:0000256" key="2">
    <source>
        <dbReference type="ARBA" id="ARBA00022525"/>
    </source>
</evidence>
<gene>
    <name evidence="6" type="ORF">QQF73_09735</name>
</gene>
<evidence type="ECO:0000313" key="7">
    <source>
        <dbReference type="Proteomes" id="UP001223547"/>
    </source>
</evidence>
<feature type="region of interest" description="Disordered" evidence="4">
    <location>
        <begin position="2367"/>
        <end position="2402"/>
    </location>
</feature>
<dbReference type="InterPro" id="IPR011049">
    <property type="entry name" value="Serralysin-like_metalloprot_C"/>
</dbReference>
<dbReference type="Pfam" id="PF05345">
    <property type="entry name" value="He_PIG"/>
    <property type="match status" value="2"/>
</dbReference>
<feature type="region of interest" description="Disordered" evidence="4">
    <location>
        <begin position="1714"/>
        <end position="1740"/>
    </location>
</feature>
<dbReference type="InterPro" id="IPR029058">
    <property type="entry name" value="AB_hydrolase_fold"/>
</dbReference>
<dbReference type="SUPFAM" id="SSF51120">
    <property type="entry name" value="beta-Roll"/>
    <property type="match status" value="15"/>
</dbReference>
<dbReference type="InterPro" id="IPR015919">
    <property type="entry name" value="Cadherin-like_sf"/>
</dbReference>
<dbReference type="RefSeq" id="WP_285368063.1">
    <property type="nucleotide sequence ID" value="NZ_JASSQD010000001.1"/>
</dbReference>